<proteinExistence type="predicted"/>
<accession>A0ABY3TJI0</accession>
<keyword evidence="3" id="KW-1185">Reference proteome</keyword>
<gene>
    <name evidence="2" type="ORF">MI149_00105</name>
</gene>
<name>A0ABY3TJI0_9MYCO</name>
<reference evidence="2" key="1">
    <citation type="submission" date="2022-08" db="EMBL/GenBank/DDBJ databases">
        <title>Whole genome sequencing of non-tuberculosis mycobacteria type-strains.</title>
        <authorList>
            <person name="Igarashi Y."/>
            <person name="Osugi A."/>
            <person name="Mitarai S."/>
        </authorList>
    </citation>
    <scope>NUCLEOTIDE SEQUENCE</scope>
    <source>
        <strain evidence="2">JCM 16369</strain>
    </source>
</reference>
<feature type="region of interest" description="Disordered" evidence="1">
    <location>
        <begin position="81"/>
        <end position="107"/>
    </location>
</feature>
<sequence length="166" mass="18572">MPLIGTRTTASKSAEYHSAEPLDPAAWIPLTELALEGFGHADTIDARVANLRHELADEILFDDIGRACVARSVAREMFADRAQKQRDAADREATRRAERKANDPVASMRRRIQALQARGTTGDPLLDVKGGELEEDWARAAHTRDEMNREMNSGALIYHPIRERNQ</sequence>
<dbReference type="EMBL" id="CP092362">
    <property type="protein sequence ID" value="ULN41606.1"/>
    <property type="molecule type" value="Genomic_DNA"/>
</dbReference>
<protein>
    <submittedName>
        <fullName evidence="2">Uncharacterized protein</fullName>
    </submittedName>
</protein>
<feature type="compositionally biased region" description="Basic and acidic residues" evidence="1">
    <location>
        <begin position="81"/>
        <end position="102"/>
    </location>
</feature>
<evidence type="ECO:0000256" key="1">
    <source>
        <dbReference type="SAM" id="MobiDB-lite"/>
    </source>
</evidence>
<dbReference type="RefSeq" id="WP_240178157.1">
    <property type="nucleotide sequence ID" value="NZ_CP092362.2"/>
</dbReference>
<evidence type="ECO:0000313" key="2">
    <source>
        <dbReference type="EMBL" id="ULN41606.1"/>
    </source>
</evidence>
<dbReference type="Proteomes" id="UP001055337">
    <property type="component" value="Chromosome"/>
</dbReference>
<organism evidence="2 3">
    <name type="scientific">Mycolicibacterium crocinum</name>
    <dbReference type="NCBI Taxonomy" id="388459"/>
    <lineage>
        <taxon>Bacteria</taxon>
        <taxon>Bacillati</taxon>
        <taxon>Actinomycetota</taxon>
        <taxon>Actinomycetes</taxon>
        <taxon>Mycobacteriales</taxon>
        <taxon>Mycobacteriaceae</taxon>
        <taxon>Mycolicibacterium</taxon>
    </lineage>
</organism>
<evidence type="ECO:0000313" key="3">
    <source>
        <dbReference type="Proteomes" id="UP001055337"/>
    </source>
</evidence>